<dbReference type="RefSeq" id="XP_007778502.1">
    <property type="nucleotide sequence ID" value="XM_007780312.1"/>
</dbReference>
<reference evidence="4" key="1">
    <citation type="submission" date="2012-06" db="EMBL/GenBank/DDBJ databases">
        <title>The genome sequence of Coniosporium apollinis CBS 100218.</title>
        <authorList>
            <consortium name="The Broad Institute Genome Sequencing Platform"/>
            <person name="Cuomo C."/>
            <person name="Gorbushina A."/>
            <person name="Noack S."/>
            <person name="Walker B."/>
            <person name="Young S.K."/>
            <person name="Zeng Q."/>
            <person name="Gargeya S."/>
            <person name="Fitzgerald M."/>
            <person name="Haas B."/>
            <person name="Abouelleil A."/>
            <person name="Alvarado L."/>
            <person name="Arachchi H.M."/>
            <person name="Berlin A.M."/>
            <person name="Chapman S.B."/>
            <person name="Goldberg J."/>
            <person name="Griggs A."/>
            <person name="Gujja S."/>
            <person name="Hansen M."/>
            <person name="Howarth C."/>
            <person name="Imamovic A."/>
            <person name="Larimer J."/>
            <person name="McCowan C."/>
            <person name="Montmayeur A."/>
            <person name="Murphy C."/>
            <person name="Neiman D."/>
            <person name="Pearson M."/>
            <person name="Priest M."/>
            <person name="Roberts A."/>
            <person name="Saif S."/>
            <person name="Shea T."/>
            <person name="Sisk P."/>
            <person name="Sykes S."/>
            <person name="Wortman J."/>
            <person name="Nusbaum C."/>
            <person name="Birren B."/>
        </authorList>
    </citation>
    <scope>NUCLEOTIDE SEQUENCE [LARGE SCALE GENOMIC DNA]</scope>
    <source>
        <strain evidence="4">CBS 100218</strain>
    </source>
</reference>
<dbReference type="GeneID" id="19899723"/>
<gene>
    <name evidence="3" type="ORF">W97_02412</name>
</gene>
<dbReference type="InterPro" id="IPR011598">
    <property type="entry name" value="bHLH_dom"/>
</dbReference>
<feature type="compositionally biased region" description="Polar residues" evidence="1">
    <location>
        <begin position="283"/>
        <end position="295"/>
    </location>
</feature>
<keyword evidence="4" id="KW-1185">Reference proteome</keyword>
<feature type="domain" description="BHLH" evidence="2">
    <location>
        <begin position="571"/>
        <end position="655"/>
    </location>
</feature>
<protein>
    <recommendedName>
        <fullName evidence="2">BHLH domain-containing protein</fullName>
    </recommendedName>
</protein>
<feature type="compositionally biased region" description="Low complexity" evidence="1">
    <location>
        <begin position="521"/>
        <end position="531"/>
    </location>
</feature>
<dbReference type="GO" id="GO:0046983">
    <property type="term" value="F:protein dimerization activity"/>
    <property type="evidence" value="ECO:0007669"/>
    <property type="project" value="InterPro"/>
</dbReference>
<feature type="compositionally biased region" description="Gly residues" evidence="1">
    <location>
        <begin position="481"/>
        <end position="498"/>
    </location>
</feature>
<feature type="region of interest" description="Disordered" evidence="1">
    <location>
        <begin position="682"/>
        <end position="711"/>
    </location>
</feature>
<dbReference type="CDD" id="cd11392">
    <property type="entry name" value="bHLH_ScPHO4_like"/>
    <property type="match status" value="1"/>
</dbReference>
<organism evidence="3 4">
    <name type="scientific">Coniosporium apollinis (strain CBS 100218)</name>
    <name type="common">Rock-inhabiting black yeast</name>
    <dbReference type="NCBI Taxonomy" id="1168221"/>
    <lineage>
        <taxon>Eukaryota</taxon>
        <taxon>Fungi</taxon>
        <taxon>Dikarya</taxon>
        <taxon>Ascomycota</taxon>
        <taxon>Pezizomycotina</taxon>
        <taxon>Dothideomycetes</taxon>
        <taxon>Dothideomycetes incertae sedis</taxon>
        <taxon>Coniosporium</taxon>
    </lineage>
</organism>
<dbReference type="HOGENOM" id="CLU_015973_1_0_1"/>
<dbReference type="OMA" id="EQDMAFT"/>
<feature type="compositionally biased region" description="Low complexity" evidence="1">
    <location>
        <begin position="439"/>
        <end position="453"/>
    </location>
</feature>
<dbReference type="EMBL" id="JH767562">
    <property type="protein sequence ID" value="EON63185.1"/>
    <property type="molecule type" value="Genomic_DNA"/>
</dbReference>
<dbReference type="Gene3D" id="4.10.280.10">
    <property type="entry name" value="Helix-loop-helix DNA-binding domain"/>
    <property type="match status" value="1"/>
</dbReference>
<evidence type="ECO:0000313" key="4">
    <source>
        <dbReference type="Proteomes" id="UP000016924"/>
    </source>
</evidence>
<feature type="compositionally biased region" description="Polar residues" evidence="1">
    <location>
        <begin position="228"/>
        <end position="246"/>
    </location>
</feature>
<dbReference type="Proteomes" id="UP000016924">
    <property type="component" value="Unassembled WGS sequence"/>
</dbReference>
<dbReference type="Pfam" id="PF00010">
    <property type="entry name" value="HLH"/>
    <property type="match status" value="1"/>
</dbReference>
<dbReference type="InterPro" id="IPR036638">
    <property type="entry name" value="HLH_DNA-bd_sf"/>
</dbReference>
<proteinExistence type="predicted"/>
<dbReference type="STRING" id="1168221.R7YMN3"/>
<evidence type="ECO:0000313" key="3">
    <source>
        <dbReference type="EMBL" id="EON63185.1"/>
    </source>
</evidence>
<dbReference type="eggNOG" id="ENOG502S7T4">
    <property type="taxonomic scope" value="Eukaryota"/>
</dbReference>
<feature type="region of interest" description="Disordered" evidence="1">
    <location>
        <begin position="399"/>
        <end position="531"/>
    </location>
</feature>
<feature type="region of interest" description="Disordered" evidence="1">
    <location>
        <begin position="605"/>
        <end position="642"/>
    </location>
</feature>
<sequence>MASVADDDFANFLDLNNLEDIDLDFPTYDANDGSMESSRELNDLADSLDLQHLPASGTLTPQVEFGLGGQAQQTGHPGNDMQEPGNAIFDFGFQAPVGQYQDHNQYGMQYGLNFHPQSVVPPTPNSVEMHADTARYLQQMDAQTRAILEQRYQLRKDDAVPRDFTVPGAYAFSPLTSPALEAQNQNMRAYYSSAGGSTSSLGTAPLLDQDVDMLGDSAAPLIEPAPRSRTNNRASAVRSGPSTRIRQSPIVKPSRRKATLSSTVPPKEVSDLLEEVQRRKAGSAQQHVSGLSVPNSMESSPAESISPEPLSEPLMGPPPKPSSLHPSPSILANGTRGATSLSAPKPQAPCPATPASLMRLPAQPDHPSSVPPSPSFLITPANTISMPMLEDLALPEAADPAPLRPSLTPIDTAIPAPGGSDDTPRIPARKTPKLSANCTPMMSATSSSSAKPSPVIAAMSPSSARRVEPKAGRGKKRGSVSGAGPGAGVGGGFGGGQGQSPALRPKISPVIKPLLPDGGHPTHPAHPTHQTLSPDAHALLLASRSNYQNLIEGTAVPGVSYPETLATNLTAKRTSHKLAEQGRRNRINVALAEMAVLLPGSAVSVSSPAAGQGNGEKEGAASCKSPDGGGAGREGKEGASKAATVEKAIEYIRILQREAGAREGVIREREGEIAALRERLSKLESGSNGTERDESEEAAATAGASEVMSDG</sequence>
<dbReference type="SMART" id="SM00353">
    <property type="entry name" value="HLH"/>
    <property type="match status" value="1"/>
</dbReference>
<feature type="region of interest" description="Disordered" evidence="1">
    <location>
        <begin position="220"/>
        <end position="372"/>
    </location>
</feature>
<dbReference type="SUPFAM" id="SSF47459">
    <property type="entry name" value="HLH, helix-loop-helix DNA-binding domain"/>
    <property type="match status" value="1"/>
</dbReference>
<dbReference type="AlphaFoldDB" id="R7YMN3"/>
<feature type="compositionally biased region" description="Polar residues" evidence="1">
    <location>
        <begin position="330"/>
        <end position="342"/>
    </location>
</feature>
<feature type="compositionally biased region" description="Low complexity" evidence="1">
    <location>
        <begin position="698"/>
        <end position="711"/>
    </location>
</feature>
<dbReference type="OrthoDB" id="5344169at2759"/>
<dbReference type="PROSITE" id="PS50888">
    <property type="entry name" value="BHLH"/>
    <property type="match status" value="1"/>
</dbReference>
<evidence type="ECO:0000256" key="1">
    <source>
        <dbReference type="SAM" id="MobiDB-lite"/>
    </source>
</evidence>
<evidence type="ECO:0000259" key="2">
    <source>
        <dbReference type="PROSITE" id="PS50888"/>
    </source>
</evidence>
<feature type="compositionally biased region" description="Low complexity" evidence="1">
    <location>
        <begin position="296"/>
        <end position="313"/>
    </location>
</feature>
<name>R7YMN3_CONA1</name>
<accession>R7YMN3</accession>